<dbReference type="PANTHER" id="PTHR42730:SF1">
    <property type="entry name" value="2-OXOGLUTARATE SYNTHASE SUBUNIT KORC"/>
    <property type="match status" value="1"/>
</dbReference>
<keyword evidence="1" id="KW-0560">Oxidoreductase</keyword>
<dbReference type="OrthoDB" id="9789125at2"/>
<keyword evidence="4" id="KW-1185">Reference proteome</keyword>
<dbReference type="EMBL" id="CP020991">
    <property type="protein sequence ID" value="AUO18393.1"/>
    <property type="molecule type" value="Genomic_DNA"/>
</dbReference>
<accession>A0A2K9NZC0</accession>
<dbReference type="Gene3D" id="3.40.920.10">
    <property type="entry name" value="Pyruvate-ferredoxin oxidoreductase, PFOR, domain III"/>
    <property type="match status" value="1"/>
</dbReference>
<dbReference type="InterPro" id="IPR052554">
    <property type="entry name" value="2-oxoglutarate_synth_KorC"/>
</dbReference>
<evidence type="ECO:0000259" key="2">
    <source>
        <dbReference type="Pfam" id="PF01558"/>
    </source>
</evidence>
<feature type="domain" description="Pyruvate/ketoisovalerate oxidoreductase catalytic" evidence="2">
    <location>
        <begin position="11"/>
        <end position="176"/>
    </location>
</feature>
<evidence type="ECO:0000313" key="4">
    <source>
        <dbReference type="Proteomes" id="UP000235589"/>
    </source>
</evidence>
<name>A0A2K9NZC0_9FIRM</name>
<gene>
    <name evidence="3" type="ORF">B9O19_00209</name>
</gene>
<protein>
    <submittedName>
        <fullName evidence="3">2-oxoglutarate oxidoreductase, gamma subunit</fullName>
    </submittedName>
</protein>
<dbReference type="SUPFAM" id="SSF53323">
    <property type="entry name" value="Pyruvate-ferredoxin oxidoreductase, PFOR, domain III"/>
    <property type="match status" value="1"/>
</dbReference>
<organism evidence="3 4">
    <name type="scientific">Monoglobus pectinilyticus</name>
    <dbReference type="NCBI Taxonomy" id="1981510"/>
    <lineage>
        <taxon>Bacteria</taxon>
        <taxon>Bacillati</taxon>
        <taxon>Bacillota</taxon>
        <taxon>Clostridia</taxon>
        <taxon>Monoglobales</taxon>
        <taxon>Monoglobaceae</taxon>
        <taxon>Monoglobus</taxon>
    </lineage>
</organism>
<dbReference type="KEGG" id="mpec:B9O19_00209"/>
<dbReference type="InterPro" id="IPR002869">
    <property type="entry name" value="Pyrv_flavodox_OxRed_cen"/>
</dbReference>
<proteinExistence type="predicted"/>
<dbReference type="Proteomes" id="UP000235589">
    <property type="component" value="Chromosome"/>
</dbReference>
<evidence type="ECO:0000256" key="1">
    <source>
        <dbReference type="ARBA" id="ARBA00023002"/>
    </source>
</evidence>
<dbReference type="InterPro" id="IPR019752">
    <property type="entry name" value="Pyrv/ketoisovalerate_OxRed_cat"/>
</dbReference>
<dbReference type="Pfam" id="PF01558">
    <property type="entry name" value="POR"/>
    <property type="match status" value="1"/>
</dbReference>
<dbReference type="PANTHER" id="PTHR42730">
    <property type="entry name" value="2-OXOGLUTARATE SYNTHASE SUBUNIT KORC"/>
    <property type="match status" value="1"/>
</dbReference>
<sequence>MYEQIVIAGFGGQGVLFVGKTLAYLGMDTGKNISWLPSYGPEMRGGTCNCSVIISDNQIGSPIIQSPDTLIAMNKPSLEKFVDTVKPGGIIVLDSSLIDLKVERSDVKVVYIPAMEIAESFGNSQLGNMVMTGAYIKARETMFSADDLYDSVKTHIPPQKMNLAEKNIEMIKAGYEYDKC</sequence>
<dbReference type="GO" id="GO:0016903">
    <property type="term" value="F:oxidoreductase activity, acting on the aldehyde or oxo group of donors"/>
    <property type="evidence" value="ECO:0007669"/>
    <property type="project" value="InterPro"/>
</dbReference>
<dbReference type="AlphaFoldDB" id="A0A2K9NZC0"/>
<evidence type="ECO:0000313" key="3">
    <source>
        <dbReference type="EMBL" id="AUO18393.1"/>
    </source>
</evidence>
<reference evidence="3 4" key="1">
    <citation type="submission" date="2017-04" db="EMBL/GenBank/DDBJ databases">
        <title>Monoglobus pectinilyticus 14 draft genome.</title>
        <authorList>
            <person name="Kim C."/>
            <person name="Rosendale D.I."/>
            <person name="Kelly W.J."/>
            <person name="Tannock G.W."/>
            <person name="Patchett M.L."/>
            <person name="Jordens J.Z."/>
        </authorList>
    </citation>
    <scope>NUCLEOTIDE SEQUENCE [LARGE SCALE GENOMIC DNA]</scope>
    <source>
        <strain evidence="3 4">14</strain>
    </source>
</reference>